<feature type="transmembrane region" description="Helical" evidence="17">
    <location>
        <begin position="2789"/>
        <end position="2807"/>
    </location>
</feature>
<dbReference type="InterPro" id="IPR022409">
    <property type="entry name" value="PKD/Chitinase_dom"/>
</dbReference>
<dbReference type="PRINTS" id="PR01433">
    <property type="entry name" value="POLYCYSTIN2"/>
</dbReference>
<dbReference type="Pfam" id="PF01825">
    <property type="entry name" value="GPS"/>
    <property type="match status" value="1"/>
</dbReference>
<dbReference type="InterPro" id="IPR035986">
    <property type="entry name" value="PKD_dom_sf"/>
</dbReference>
<proteinExistence type="inferred from homology"/>
<feature type="transmembrane region" description="Helical" evidence="17">
    <location>
        <begin position="2827"/>
        <end position="2844"/>
    </location>
</feature>
<keyword evidence="10 17" id="KW-0472">Membrane</keyword>
<feature type="compositionally biased region" description="Low complexity" evidence="16">
    <location>
        <begin position="3226"/>
        <end position="3237"/>
    </location>
</feature>
<keyword evidence="12" id="KW-0325">Glycoprotein</keyword>
<evidence type="ECO:0000256" key="7">
    <source>
        <dbReference type="ARBA" id="ARBA00022734"/>
    </source>
</evidence>
<dbReference type="InterPro" id="IPR036392">
    <property type="entry name" value="PLAT/LH2_dom_sf"/>
</dbReference>
<evidence type="ECO:0000256" key="1">
    <source>
        <dbReference type="ARBA" id="ARBA00004138"/>
    </source>
</evidence>
<evidence type="ECO:0000256" key="17">
    <source>
        <dbReference type="SAM" id="Phobius"/>
    </source>
</evidence>
<dbReference type="SMART" id="SM00089">
    <property type="entry name" value="PKD"/>
    <property type="match status" value="7"/>
</dbReference>
<feature type="compositionally biased region" description="Basic and acidic residues" evidence="16">
    <location>
        <begin position="3188"/>
        <end position="3199"/>
    </location>
</feature>
<feature type="compositionally biased region" description="Low complexity" evidence="16">
    <location>
        <begin position="1456"/>
        <end position="1467"/>
    </location>
</feature>
<feature type="transmembrane region" description="Helical" evidence="17">
    <location>
        <begin position="1955"/>
        <end position="1974"/>
    </location>
</feature>
<feature type="domain" description="F5/8 type C" evidence="18">
    <location>
        <begin position="18"/>
        <end position="160"/>
    </location>
</feature>
<keyword evidence="5 17" id="KW-0812">Transmembrane</keyword>
<dbReference type="FunFam" id="2.60.60.20:FF:000008">
    <property type="entry name" value="Polycystic kidney disease 1-like 2, isoform CRA_a"/>
    <property type="match status" value="1"/>
</dbReference>
<dbReference type="SMART" id="SM00231">
    <property type="entry name" value="FA58C"/>
    <property type="match status" value="1"/>
</dbReference>
<feature type="transmembrane region" description="Helical" evidence="17">
    <location>
        <begin position="2504"/>
        <end position="2523"/>
    </location>
</feature>
<keyword evidence="11" id="KW-1015">Disulfide bond</keyword>
<feature type="domain" description="PKD" evidence="19">
    <location>
        <begin position="507"/>
        <end position="555"/>
    </location>
</feature>
<dbReference type="PROSITE" id="PS50221">
    <property type="entry name" value="GAIN_B"/>
    <property type="match status" value="1"/>
</dbReference>
<evidence type="ECO:0000256" key="6">
    <source>
        <dbReference type="ARBA" id="ARBA00022729"/>
    </source>
</evidence>
<dbReference type="InterPro" id="IPR046791">
    <property type="entry name" value="Polycystin_dom"/>
</dbReference>
<dbReference type="Pfam" id="PF00754">
    <property type="entry name" value="F5_F8_type_C"/>
    <property type="match status" value="1"/>
</dbReference>
<dbReference type="Pfam" id="PF02010">
    <property type="entry name" value="REJ"/>
    <property type="match status" value="1"/>
</dbReference>
<keyword evidence="23" id="KW-1185">Reference proteome</keyword>
<dbReference type="InterPro" id="IPR013783">
    <property type="entry name" value="Ig-like_fold"/>
</dbReference>
<dbReference type="PROSITE" id="PS50022">
    <property type="entry name" value="FA58C_3"/>
    <property type="match status" value="1"/>
</dbReference>
<dbReference type="Proteomes" id="UP000275408">
    <property type="component" value="Unassembled WGS sequence"/>
</dbReference>
<keyword evidence="8 17" id="KW-1133">Transmembrane helix</keyword>
<dbReference type="SUPFAM" id="SSF49723">
    <property type="entry name" value="Lipase/lipooxygenase domain (PLAT/LH2 domain)"/>
    <property type="match status" value="1"/>
</dbReference>
<evidence type="ECO:0000313" key="22">
    <source>
        <dbReference type="EMBL" id="RMX39993.1"/>
    </source>
</evidence>
<comment type="similarity">
    <text evidence="3">Belongs to the polycystin family.</text>
</comment>
<keyword evidence="7" id="KW-0430">Lectin</keyword>
<dbReference type="PANTHER" id="PTHR10877:SF150">
    <property type="entry name" value="REJ DOMAIN-CONTAINING PROTEIN"/>
    <property type="match status" value="1"/>
</dbReference>
<protein>
    <recommendedName>
        <fullName evidence="24">Polycystic kidney disease protein 1-like 2</fullName>
    </recommendedName>
</protein>
<evidence type="ECO:0008006" key="24">
    <source>
        <dbReference type="Google" id="ProtNLM"/>
    </source>
</evidence>
<dbReference type="Gene3D" id="2.60.60.20">
    <property type="entry name" value="PLAT/LH2 domain"/>
    <property type="match status" value="1"/>
</dbReference>
<feature type="domain" description="GAIN-B" evidence="21">
    <location>
        <begin position="1790"/>
        <end position="1939"/>
    </location>
</feature>
<feature type="domain" description="PKD" evidence="19">
    <location>
        <begin position="703"/>
        <end position="756"/>
    </location>
</feature>
<keyword evidence="4" id="KW-1003">Cell membrane</keyword>
<dbReference type="Pfam" id="PF00801">
    <property type="entry name" value="PKD"/>
    <property type="match status" value="2"/>
</dbReference>
<dbReference type="InterPro" id="IPR051223">
    <property type="entry name" value="Polycystin"/>
</dbReference>
<accession>A0A3M6TF33</accession>
<feature type="transmembrane region" description="Helical" evidence="17">
    <location>
        <begin position="2916"/>
        <end position="2939"/>
    </location>
</feature>
<evidence type="ECO:0000256" key="8">
    <source>
        <dbReference type="ARBA" id="ARBA00022989"/>
    </source>
</evidence>
<keyword evidence="6" id="KW-0732">Signal</keyword>
<dbReference type="EMBL" id="RCHS01003692">
    <property type="protein sequence ID" value="RMX39993.1"/>
    <property type="molecule type" value="Genomic_DNA"/>
</dbReference>
<feature type="domain" description="PKD" evidence="19">
    <location>
        <begin position="318"/>
        <end position="386"/>
    </location>
</feature>
<dbReference type="InterPro" id="IPR001024">
    <property type="entry name" value="PLAT/LH2_dom"/>
</dbReference>
<comment type="caution">
    <text evidence="22">The sequence shown here is derived from an EMBL/GenBank/DDBJ whole genome shotgun (WGS) entry which is preliminary data.</text>
</comment>
<feature type="transmembrane region" description="Helical" evidence="17">
    <location>
        <begin position="2162"/>
        <end position="2183"/>
    </location>
</feature>
<dbReference type="PROSITE" id="PS50095">
    <property type="entry name" value="PLAT"/>
    <property type="match status" value="1"/>
</dbReference>
<evidence type="ECO:0000256" key="14">
    <source>
        <dbReference type="PIRSR" id="PIRSR603915-2"/>
    </source>
</evidence>
<dbReference type="SMART" id="SM00303">
    <property type="entry name" value="GPS"/>
    <property type="match status" value="1"/>
</dbReference>
<dbReference type="InterPro" id="IPR003915">
    <property type="entry name" value="PKD_2"/>
</dbReference>
<feature type="region of interest" description="Disordered" evidence="16">
    <location>
        <begin position="1456"/>
        <end position="1511"/>
    </location>
</feature>
<feature type="disulfide bond" evidence="14">
    <location>
        <begin position="2634"/>
        <end position="2647"/>
    </location>
</feature>
<evidence type="ECO:0000256" key="5">
    <source>
        <dbReference type="ARBA" id="ARBA00022692"/>
    </source>
</evidence>
<dbReference type="InterPro" id="IPR002859">
    <property type="entry name" value="PKD/REJ-like"/>
</dbReference>
<dbReference type="PANTHER" id="PTHR10877">
    <property type="entry name" value="POLYCYSTIN FAMILY MEMBER"/>
    <property type="match status" value="1"/>
</dbReference>
<feature type="transmembrane region" description="Helical" evidence="17">
    <location>
        <begin position="2409"/>
        <end position="2428"/>
    </location>
</feature>
<evidence type="ECO:0000256" key="12">
    <source>
        <dbReference type="ARBA" id="ARBA00023180"/>
    </source>
</evidence>
<dbReference type="GO" id="GO:0005262">
    <property type="term" value="F:calcium channel activity"/>
    <property type="evidence" value="ECO:0007669"/>
    <property type="project" value="TreeGrafter"/>
</dbReference>
<dbReference type="InterPro" id="IPR013122">
    <property type="entry name" value="PKD1_2_channel"/>
</dbReference>
<feature type="transmembrane region" description="Helical" evidence="17">
    <location>
        <begin position="2362"/>
        <end position="2389"/>
    </location>
</feature>
<dbReference type="Pfam" id="PF08016">
    <property type="entry name" value="PKD_channel"/>
    <property type="match status" value="1"/>
</dbReference>
<name>A0A3M6TF33_POCDA</name>
<dbReference type="GO" id="GO:0030246">
    <property type="term" value="F:carbohydrate binding"/>
    <property type="evidence" value="ECO:0007669"/>
    <property type="project" value="UniProtKB-KW"/>
</dbReference>
<evidence type="ECO:0000256" key="9">
    <source>
        <dbReference type="ARBA" id="ARBA00023069"/>
    </source>
</evidence>
<comment type="caution">
    <text evidence="15">Lacks conserved residue(s) required for the propagation of feature annotation.</text>
</comment>
<feature type="compositionally biased region" description="Polar residues" evidence="16">
    <location>
        <begin position="1468"/>
        <end position="1480"/>
    </location>
</feature>
<comment type="subcellular location">
    <subcellularLocation>
        <location evidence="2">Cell membrane</location>
        <topology evidence="2">Multi-pass membrane protein</topology>
    </subcellularLocation>
    <subcellularLocation>
        <location evidence="1">Cell projection</location>
        <location evidence="1">Cilium</location>
    </subcellularLocation>
</comment>
<evidence type="ECO:0000259" key="20">
    <source>
        <dbReference type="PROSITE" id="PS50095"/>
    </source>
</evidence>
<gene>
    <name evidence="22" type="ORF">pdam_00017266</name>
</gene>
<sequence length="3418" mass="386480">MNKIKIQVRVAPETKAECRRPVLFAINPNQLNASTSLNGFPANEGLITEYDFGAWCAALKDQEQWLEVDLQENKDVMALGLQGRYGHSWVEMFYVQYSNDRNKWYCYGSENGHKIFQGNENSETVKIFVLHLDSIFARYIRINPRTWNNSICLRTEIYGCPYNPEKDYDTRRPMYQACGLDHPTSPPTTTPPPHTTSAEQIIGDIPISQFSIILQDGPIVKTSKLFPVRVGPHDGTKVQYRWELEDEELVKTQKVFFHVYNHPGAYTIHVTAYNRNNTVNSSTIVIVQDEIKGLKCVQSSIAVVPMEETVIEWVIFKGTNVTFTISPGDGSGEHILQTFTDGFFKNSFSHHYARPGVYSVSIGAKNDVEATTKTVECTVSVENPIVNLTLEIPTTRIKTGSQDVYIAVGEKVTIIGSLTRGTSVFCDFNFGEEVLTGEVDSLTKTYIYRKPGIFTASLNCTNRVSSMYKESLKRTIVQKDEPIDDLQVMVPVTVKGQQSVISLLMASGTAFVCNWTLGDNTTFQTDVSDIGKQVIHQYAKDGPFDVMVSCKNRHGIVRTHNVAWVQIPIANLSCNSLYRYIMVSQETLFNISVQSGSQVTVVAEFENDQRQSVVFKESFLNWKSFILKHPFLYYGSYSVTVKASNLLGSLTTNCTPIVVVQNPLVNITLTLDKTIIQVSEPVSFQLKTTVSENFLPNDAACSWLFGNNSYKNGIPLIFTKGEHSLLHRYSSPGEFITKVSCSNEISRIELNTKVTVLKLIEPSMTICLDCNPSPDLTRIPSKAYFALGDTVTLLVSSQSFDRAYHWRITEYGDLATTEHRFLKVVLNKTGTFTASVLVDKLVATMAASVKFTVQEKIDGILLRSSGFTWLRSATHFEFALPKFDHGSCFNLTLNDSLNSEKSQCSLERTRNYLFSFNHTYLYEGNYTVCVIVFNKVSEEKRCLKVEVSKPVCEIGNVSISEVRNEETNAYKNSLKVLKYRRSDSFELRGLFINRCFLPTSKDIKLLWVIKQTTTKSVEGEDTGSVIKISPRSLQYGSYEFEFVVELASVDVINLYGKVAGNSSLNVEIVRSPLVGKISGEKKLNLSTADTLTLDASFHDPDLPPWMDQQGMVFNWYCKTPVGPLAQAEQFVHCYDDALRPENFIKILSYPVFTTRLNRYIENKYYIFTVVVTKDDLQPLTDNVTVFVSPPPPPPPPPPPTMEIRCFYSVCPHKVSPSVNLRLQAVCVYGCGISNLFYQWQFFTKNETEWSLLEFPSELKVETDKNDFTVPSYILENILGQGDEGLAQVEAWREGSKKGFTNKTITVNEPPIPGNCSCIPSLGEGYKTNFQVICDGWVDPDKPLRYSFSYGEGDNSRPVLTSTEKPSSSKPFKIYKQPTNGDTSIPVKITISVEDSLGMKSAMSIFAKVKKVEKAPVDLGNIMKNIDSESTPINNEEQAGEELQVLGDALAQLQLSNQQSSVSKSEASNTITTRRPIVNQNVDKEEGEQTNQGRENGDPSQEVIPTTPRPTMSPEQIQYATIIEKSISRLYLVASIVAKSNKTTVNEFLVISDTLETATANSDMLTLTARDESARMLSEITEAVLNRPDAPLSFLERMAGAILRSAVNMLNSLAKGLSISRDGTVHDCDDLVKERSRNATKEILKAINNMCEAILKRKTPGDGYTVINTTAIEAKLQKTLVNFINDLKIVQDLGMFTLPKDELFPDTNHTSGNTLGLQMVSFVDNPYKTCDNDNITSSVVALELKESNGSNMLISGLENEIDIRIHHKWRGFDSDRETFVLQLDEDSSHYHTFNYSFPLVAVAVEFLSNSENVSRWEIMIASGRRPTAEIKLVSWSLRDKGRHFFLLEASSFTEMGKYFVRVKATPKTPISPAEKNVSVNVSYSLKISVLKCLYWDKNIQGWSHDGCRVGPKTTSREIQCLCNHLTSFAAQVVVEPNVIEFEKALKGFVELTENHLVFSVVLSILGVYVILLIWARRLDIRNAKKVETIPLADNDPSDRYKYEILVLTGMKKEAGTTADVFCDLIGLDAESGPRQLKDSNQARFQRSGMDSFFLTSSEHLGDLIKLKIWHNNLGCSPSWYLKQIIVRDLKSDGVFVFMCNRWLAVEFDDGEVLRTLPSAKEDELKSFNHLFYNVTQRDITDNHLWFSVFMRPNLSTFTTVQRLSCCLALLYCTMLANAMFYQLGEESNQSVTLQLGPITLSVQHLYIGMISGLIVFPINIVIASIFRSIEPAVFKGKKGMASQGKNTKRKKRAQRYQGDFKDIVEWYRSQDTEEELNGEGPESITVGLPPVETVDIGEKTAAWLNRNVNSCDSHSSLAELEEADWLENDVSFEASEDCNFQVQFNEKPGGSLKRKKSRKLPHWCVYIAWFGVFAVSFVSSFFVVLYGFQFGREKSAQWLASLLVSLFQDIFISQPIKVLFVALIIALLIKKPIETTEKYRQDGEDTEEDEEELGVSNFEEGPPEYRKFMFNRYDQQSFISLEPPNVDELNNAREKKKREIRMFQILREIILYVLFLLALFSISFGQRDPKAYLIAKLIEDTYLGGVYTGQQLYEMEHYSKVTSSIEETDVPFLFQTDGIDNYWTWLEGTVLPSISSSNRDWAAGCHPLQEYTIDCNSRLVGGARVRQLRISPGSCQVPGPLRGKISTCNEFYSLFKEDEDNYLPGWQIANVTAEANTTSNATISPWTYQTSNELGSIPFLGLVGTYSGGGYAFDLSSANATEAYLNYLKQNSWIDYRTRAVFVEVAIYSAQVNLFGVATFLTEWMPTNGIVFFNNIKVARLYQHENDLQLVMLVCEIFLAVFVLAFMYIELKKIFRLRRSYLKDPWNWLEITQIFLILTCAGALLQRTNYTNQAIERMNAEPDKFVSFIQTITWDEIFGYLLAFLVFFANLKLLKLIRFNHRIYLFTKTISNAAGPLMSFMIVFTVFYIAYCVLFYSLFGSILPEYSSLLVTIETLFNTVMGAFDFEIIRENNRTLGPIIFFSFMMIMVMILLNVFLTILMDSFAEVQEDELLVSEDAVVVDMMIKRFKCYFLRTDKVDILPENDTLSSTNFESETYNNSHCDSDSKCPEIQEEKCEDEYYLDKAHSGGDSELDIPLGAFRAAEASFSSIEKTGNARQENLREPEHSSSWSSFTSLAKDRVETETDPYVTSPSQDESGKSLEDDDTSGVCSESYGHPTDSRRSSMASNMERDELDEKFNEEYSSSMECSPRGSHHSKSTEMLTVPKSRGSSSSGYCSSFVATEDSDGRTEVSGESQLSHYYDMIEKALDSSNYDQESLVGTEEGDVSQQKVCYYYKLLEGATRYQDYINGDETKALEKFDFSDYQIYRDNFEGHSTQDCVKDTDTDVESKLTDLLGFFASIALSDLLEDQVYEKLLVEYVTSLNEVWFEPKHETFDRQLLKRFDKKAKWMYTRHMFTET</sequence>
<dbReference type="PROSITE" id="PS50093">
    <property type="entry name" value="PKD"/>
    <property type="match status" value="4"/>
</dbReference>
<dbReference type="SMART" id="SM00308">
    <property type="entry name" value="LH2"/>
    <property type="match status" value="1"/>
</dbReference>
<feature type="transmembrane region" description="Helical" evidence="17">
    <location>
        <begin position="2975"/>
        <end position="3000"/>
    </location>
</feature>
<dbReference type="FunFam" id="2.60.120.260:FF:000016">
    <property type="entry name" value="Contactin-associated protein-like 4 isoform 1"/>
    <property type="match status" value="1"/>
</dbReference>
<dbReference type="Gene3D" id="2.60.120.260">
    <property type="entry name" value="Galactose-binding domain-like"/>
    <property type="match status" value="1"/>
</dbReference>
<evidence type="ECO:0000313" key="23">
    <source>
        <dbReference type="Proteomes" id="UP000275408"/>
    </source>
</evidence>
<dbReference type="CDD" id="cd00146">
    <property type="entry name" value="PKD"/>
    <property type="match status" value="2"/>
</dbReference>
<dbReference type="GO" id="GO:0050982">
    <property type="term" value="P:detection of mechanical stimulus"/>
    <property type="evidence" value="ECO:0007669"/>
    <property type="project" value="TreeGrafter"/>
</dbReference>
<evidence type="ECO:0000256" key="3">
    <source>
        <dbReference type="ARBA" id="ARBA00007200"/>
    </source>
</evidence>
<evidence type="ECO:0000256" key="4">
    <source>
        <dbReference type="ARBA" id="ARBA00022475"/>
    </source>
</evidence>
<dbReference type="InterPro" id="IPR008979">
    <property type="entry name" value="Galactose-bd-like_sf"/>
</dbReference>
<reference evidence="22 23" key="1">
    <citation type="journal article" date="2018" name="Sci. Rep.">
        <title>Comparative analysis of the Pocillopora damicornis genome highlights role of immune system in coral evolution.</title>
        <authorList>
            <person name="Cunning R."/>
            <person name="Bay R.A."/>
            <person name="Gillette P."/>
            <person name="Baker A.C."/>
            <person name="Traylor-Knowles N."/>
        </authorList>
    </citation>
    <scope>NUCLEOTIDE SEQUENCE [LARGE SCALE GENOMIC DNA]</scope>
    <source>
        <strain evidence="22">RSMAS</strain>
        <tissue evidence="22">Whole animal</tissue>
    </source>
</reference>
<evidence type="ECO:0000259" key="18">
    <source>
        <dbReference type="PROSITE" id="PS50022"/>
    </source>
</evidence>
<dbReference type="SUPFAM" id="SSF49785">
    <property type="entry name" value="Galactose-binding domain-like"/>
    <property type="match status" value="1"/>
</dbReference>
<dbReference type="OrthoDB" id="5964378at2759"/>
<dbReference type="InterPro" id="IPR057244">
    <property type="entry name" value="GAIN_B"/>
</dbReference>
<keyword evidence="9" id="KW-0969">Cilium</keyword>
<dbReference type="Pfam" id="PF20519">
    <property type="entry name" value="Polycystin_dom"/>
    <property type="match status" value="1"/>
</dbReference>
<dbReference type="FunFam" id="1.10.287.70:FF:000086">
    <property type="entry name" value="Polycystic kidney disease 2"/>
    <property type="match status" value="1"/>
</dbReference>
<organism evidence="22 23">
    <name type="scientific">Pocillopora damicornis</name>
    <name type="common">Cauliflower coral</name>
    <name type="synonym">Millepora damicornis</name>
    <dbReference type="NCBI Taxonomy" id="46731"/>
    <lineage>
        <taxon>Eukaryota</taxon>
        <taxon>Metazoa</taxon>
        <taxon>Cnidaria</taxon>
        <taxon>Anthozoa</taxon>
        <taxon>Hexacorallia</taxon>
        <taxon>Scleractinia</taxon>
        <taxon>Astrocoeniina</taxon>
        <taxon>Pocilloporidae</taxon>
        <taxon>Pocillopora</taxon>
    </lineage>
</organism>
<feature type="transmembrane region" description="Helical" evidence="17">
    <location>
        <begin position="2203"/>
        <end position="2225"/>
    </location>
</feature>
<evidence type="ECO:0000256" key="10">
    <source>
        <dbReference type="ARBA" id="ARBA00023136"/>
    </source>
</evidence>
<dbReference type="CDD" id="cd00057">
    <property type="entry name" value="FA58C"/>
    <property type="match status" value="1"/>
</dbReference>
<dbReference type="Pfam" id="PF01477">
    <property type="entry name" value="PLAT"/>
    <property type="match status" value="1"/>
</dbReference>
<feature type="compositionally biased region" description="Polar residues" evidence="16">
    <location>
        <begin position="1357"/>
        <end position="1369"/>
    </location>
</feature>
<dbReference type="InterPro" id="IPR000203">
    <property type="entry name" value="GPS"/>
</dbReference>
<evidence type="ECO:0000256" key="16">
    <source>
        <dbReference type="SAM" id="MobiDB-lite"/>
    </source>
</evidence>
<dbReference type="GO" id="GO:0005886">
    <property type="term" value="C:plasma membrane"/>
    <property type="evidence" value="ECO:0007669"/>
    <property type="project" value="UniProtKB-SubCell"/>
</dbReference>
<evidence type="ECO:0000259" key="21">
    <source>
        <dbReference type="PROSITE" id="PS50221"/>
    </source>
</evidence>
<dbReference type="Gene3D" id="1.10.287.70">
    <property type="match status" value="1"/>
</dbReference>
<evidence type="ECO:0000256" key="15">
    <source>
        <dbReference type="PROSITE-ProRule" id="PRU00152"/>
    </source>
</evidence>
<keyword evidence="13" id="KW-0966">Cell projection</keyword>
<feature type="region of interest" description="Disordered" evidence="16">
    <location>
        <begin position="3110"/>
        <end position="3253"/>
    </location>
</feature>
<dbReference type="InterPro" id="IPR000601">
    <property type="entry name" value="PKD_dom"/>
</dbReference>
<feature type="transmembrane region" description="Helical" evidence="17">
    <location>
        <begin position="2945"/>
        <end position="2963"/>
    </location>
</feature>
<feature type="domain" description="PLAT" evidence="20">
    <location>
        <begin position="1999"/>
        <end position="2116"/>
    </location>
</feature>
<feature type="domain" description="PKD" evidence="19">
    <location>
        <begin position="235"/>
        <end position="294"/>
    </location>
</feature>
<dbReference type="Gene3D" id="2.60.220.50">
    <property type="match status" value="1"/>
</dbReference>
<dbReference type="SUPFAM" id="SSF49299">
    <property type="entry name" value="PKD domain"/>
    <property type="match status" value="4"/>
</dbReference>
<dbReference type="PROSITE" id="PS01286">
    <property type="entry name" value="FA58C_2"/>
    <property type="match status" value="1"/>
</dbReference>
<evidence type="ECO:0000256" key="2">
    <source>
        <dbReference type="ARBA" id="ARBA00004651"/>
    </source>
</evidence>
<dbReference type="GO" id="GO:0005509">
    <property type="term" value="F:calcium ion binding"/>
    <property type="evidence" value="ECO:0007669"/>
    <property type="project" value="InterPro"/>
</dbReference>
<dbReference type="GO" id="GO:0005929">
    <property type="term" value="C:cilium"/>
    <property type="evidence" value="ECO:0007669"/>
    <property type="project" value="UniProtKB-SubCell"/>
</dbReference>
<evidence type="ECO:0000256" key="13">
    <source>
        <dbReference type="ARBA" id="ARBA00023273"/>
    </source>
</evidence>
<evidence type="ECO:0000256" key="11">
    <source>
        <dbReference type="ARBA" id="ARBA00023157"/>
    </source>
</evidence>
<feature type="region of interest" description="Disordered" evidence="16">
    <location>
        <begin position="1354"/>
        <end position="1376"/>
    </location>
</feature>
<feature type="transmembrane region" description="Helical" evidence="17">
    <location>
        <begin position="2876"/>
        <end position="2896"/>
    </location>
</feature>
<dbReference type="InterPro" id="IPR000421">
    <property type="entry name" value="FA58C"/>
</dbReference>
<dbReference type="Gene3D" id="2.60.40.10">
    <property type="entry name" value="Immunoglobulins"/>
    <property type="match status" value="2"/>
</dbReference>
<evidence type="ECO:0000259" key="19">
    <source>
        <dbReference type="PROSITE" id="PS50093"/>
    </source>
</evidence>
<dbReference type="InterPro" id="IPR046338">
    <property type="entry name" value="GAIN_dom_sf"/>
</dbReference>